<accession>A0ABQ2IK98</accession>
<dbReference type="Proteomes" id="UP000623461">
    <property type="component" value="Unassembled WGS sequence"/>
</dbReference>
<reference evidence="4" key="1">
    <citation type="journal article" date="2019" name="Int. J. Syst. Evol. Microbiol.">
        <title>The Global Catalogue of Microorganisms (GCM) 10K type strain sequencing project: providing services to taxonomists for standard genome sequencing and annotation.</title>
        <authorList>
            <consortium name="The Broad Institute Genomics Platform"/>
            <consortium name="The Broad Institute Genome Sequencing Center for Infectious Disease"/>
            <person name="Wu L."/>
            <person name="Ma J."/>
        </authorList>
    </citation>
    <scope>NUCLEOTIDE SEQUENCE [LARGE SCALE GENOMIC DNA]</scope>
    <source>
        <strain evidence="4">JCM 1365</strain>
    </source>
</reference>
<dbReference type="SUPFAM" id="SSF55961">
    <property type="entry name" value="Bet v1-like"/>
    <property type="match status" value="1"/>
</dbReference>
<proteinExistence type="predicted"/>
<dbReference type="PANTHER" id="PTHR38588:SF1">
    <property type="entry name" value="BLL0334 PROTEIN"/>
    <property type="match status" value="1"/>
</dbReference>
<dbReference type="Pfam" id="PF06240">
    <property type="entry name" value="COXG"/>
    <property type="match status" value="1"/>
</dbReference>
<evidence type="ECO:0000313" key="4">
    <source>
        <dbReference type="Proteomes" id="UP000623461"/>
    </source>
</evidence>
<name>A0ABQ2IK98_9MICO</name>
<sequence>MELTHSFTVPTSVDDAWALFMDLERVGGCFPGATVTEVTDDGFSGTVKVKLGPIALVYAGSGSFVERDDATKHAVIEAKGKDKRGNGTAGATVTITLSPDGTGARADVITDLAVTGKPAQFGRGVMQDVSDKLLQAFVACIEKQLAGPETGAGAEGEAAAPAPAAAAVGSSNGYVETASDALAADTGKAATGATSAAPGAAAAPAAHHAHPPRRVPADVEEDAPLDLGSAVMPVLIQRYAGYAAAAAIGVVIGWLIGRGSSS</sequence>
<keyword evidence="4" id="KW-1185">Reference proteome</keyword>
<gene>
    <name evidence="3" type="ORF">GCM10009721_43520</name>
</gene>
<dbReference type="InterPro" id="IPR023393">
    <property type="entry name" value="START-like_dom_sf"/>
</dbReference>
<feature type="region of interest" description="Disordered" evidence="1">
    <location>
        <begin position="195"/>
        <end position="217"/>
    </location>
</feature>
<comment type="caution">
    <text evidence="3">The sequence shown here is derived from an EMBL/GenBank/DDBJ whole genome shotgun (WGS) entry which is preliminary data.</text>
</comment>
<dbReference type="InterPro" id="IPR010419">
    <property type="entry name" value="CO_DH_gsu"/>
</dbReference>
<keyword evidence="2" id="KW-1133">Transmembrane helix</keyword>
<keyword evidence="2" id="KW-0472">Membrane</keyword>
<evidence type="ECO:0000256" key="1">
    <source>
        <dbReference type="SAM" id="MobiDB-lite"/>
    </source>
</evidence>
<evidence type="ECO:0000256" key="2">
    <source>
        <dbReference type="SAM" id="Phobius"/>
    </source>
</evidence>
<evidence type="ECO:0008006" key="5">
    <source>
        <dbReference type="Google" id="ProtNLM"/>
    </source>
</evidence>
<dbReference type="CDD" id="cd07823">
    <property type="entry name" value="SRPBCC_5"/>
    <property type="match status" value="1"/>
</dbReference>
<protein>
    <recommendedName>
        <fullName evidence="5">Carbon monoxide dehydrogenase</fullName>
    </recommendedName>
</protein>
<feature type="compositionally biased region" description="Low complexity" evidence="1">
    <location>
        <begin position="195"/>
        <end position="206"/>
    </location>
</feature>
<organism evidence="3 4">
    <name type="scientific">Terrabacter tumescens</name>
    <dbReference type="NCBI Taxonomy" id="60443"/>
    <lineage>
        <taxon>Bacteria</taxon>
        <taxon>Bacillati</taxon>
        <taxon>Actinomycetota</taxon>
        <taxon>Actinomycetes</taxon>
        <taxon>Micrococcales</taxon>
        <taxon>Intrasporangiaceae</taxon>
        <taxon>Terrabacter</taxon>
    </lineage>
</organism>
<keyword evidence="2" id="KW-0812">Transmembrane</keyword>
<dbReference type="RefSeq" id="WP_030203949.1">
    <property type="nucleotide sequence ID" value="NZ_BMNZ01000016.1"/>
</dbReference>
<dbReference type="Gene3D" id="3.30.530.20">
    <property type="match status" value="1"/>
</dbReference>
<evidence type="ECO:0000313" key="3">
    <source>
        <dbReference type="EMBL" id="GGN10809.1"/>
    </source>
</evidence>
<feature type="transmembrane region" description="Helical" evidence="2">
    <location>
        <begin position="239"/>
        <end position="257"/>
    </location>
</feature>
<dbReference type="PANTHER" id="PTHR38588">
    <property type="entry name" value="BLL0334 PROTEIN"/>
    <property type="match status" value="1"/>
</dbReference>
<dbReference type="EMBL" id="BMNZ01000016">
    <property type="protein sequence ID" value="GGN10809.1"/>
    <property type="molecule type" value="Genomic_DNA"/>
</dbReference>